<name>A0AC61U272_9MICO</name>
<dbReference type="Proteomes" id="UP001059663">
    <property type="component" value="Chromosome"/>
</dbReference>
<evidence type="ECO:0000313" key="2">
    <source>
        <dbReference type="Proteomes" id="UP001059663"/>
    </source>
</evidence>
<reference evidence="1" key="1">
    <citation type="submission" date="2021-11" db="EMBL/GenBank/DDBJ databases">
        <title>Study of the species diversity of bacterial strains isolated from a unique natural object - Shulgan-Tash cave (Bashkiria).</title>
        <authorList>
            <person name="Sazanova A.L."/>
            <person name="Chirak E.R."/>
            <person name="Safronova V.I."/>
        </authorList>
    </citation>
    <scope>NUCLEOTIDE SEQUENCE</scope>
    <source>
        <strain evidence="1">P1</strain>
    </source>
</reference>
<protein>
    <submittedName>
        <fullName evidence="1">Uncharacterized protein</fullName>
    </submittedName>
</protein>
<sequence>MTPTQQAGQLLMAAMQPGSPTGPDAAISQQGLGSMLYLGGWQGASTVAAASSHLQEVSPDRQGHQGRHARLRRPGRVVRSSS</sequence>
<evidence type="ECO:0000313" key="1">
    <source>
        <dbReference type="EMBL" id="UUZ44110.1"/>
    </source>
</evidence>
<organism evidence="1 2">
    <name type="scientific">Janibacter limosus</name>
    <dbReference type="NCBI Taxonomy" id="53458"/>
    <lineage>
        <taxon>Bacteria</taxon>
        <taxon>Bacillati</taxon>
        <taxon>Actinomycetota</taxon>
        <taxon>Actinomycetes</taxon>
        <taxon>Micrococcales</taxon>
        <taxon>Intrasporangiaceae</taxon>
        <taxon>Janibacter</taxon>
    </lineage>
</organism>
<dbReference type="EMBL" id="CP087977">
    <property type="protein sequence ID" value="UUZ44110.1"/>
    <property type="molecule type" value="Genomic_DNA"/>
</dbReference>
<accession>A0AC61U272</accession>
<proteinExistence type="predicted"/>
<gene>
    <name evidence="1" type="ORF">LP422_16110</name>
</gene>